<accession>A0ABR1XE05</accession>
<comment type="caution">
    <text evidence="3">The sequence shown here is derived from an EMBL/GenBank/DDBJ whole genome shotgun (WGS) entry which is preliminary data.</text>
</comment>
<dbReference type="CDD" id="cd00201">
    <property type="entry name" value="WW"/>
    <property type="match status" value="1"/>
</dbReference>
<feature type="compositionally biased region" description="Polar residues" evidence="1">
    <location>
        <begin position="357"/>
        <end position="366"/>
    </location>
</feature>
<evidence type="ECO:0000313" key="3">
    <source>
        <dbReference type="EMBL" id="KAK8094846.1"/>
    </source>
</evidence>
<feature type="region of interest" description="Disordered" evidence="1">
    <location>
        <begin position="1"/>
        <end position="22"/>
    </location>
</feature>
<dbReference type="InterPro" id="IPR036020">
    <property type="entry name" value="WW_dom_sf"/>
</dbReference>
<dbReference type="InterPro" id="IPR001202">
    <property type="entry name" value="WW_dom"/>
</dbReference>
<keyword evidence="4" id="KW-1185">Reference proteome</keyword>
<evidence type="ECO:0000313" key="4">
    <source>
        <dbReference type="Proteomes" id="UP001433268"/>
    </source>
</evidence>
<protein>
    <submittedName>
        <fullName evidence="3">Ww domain-containing protein</fullName>
    </submittedName>
</protein>
<dbReference type="Pfam" id="PF00397">
    <property type="entry name" value="WW"/>
    <property type="match status" value="1"/>
</dbReference>
<feature type="compositionally biased region" description="Low complexity" evidence="1">
    <location>
        <begin position="235"/>
        <end position="266"/>
    </location>
</feature>
<feature type="compositionally biased region" description="Low complexity" evidence="1">
    <location>
        <begin position="163"/>
        <end position="172"/>
    </location>
</feature>
<dbReference type="SMART" id="SM00456">
    <property type="entry name" value="WW"/>
    <property type="match status" value="1"/>
</dbReference>
<dbReference type="Proteomes" id="UP001433268">
    <property type="component" value="Unassembled WGS sequence"/>
</dbReference>
<dbReference type="RefSeq" id="XP_066675619.1">
    <property type="nucleotide sequence ID" value="XM_066805846.1"/>
</dbReference>
<dbReference type="Gene3D" id="2.20.70.10">
    <property type="match status" value="1"/>
</dbReference>
<dbReference type="EMBL" id="JAQQWN010000002">
    <property type="protein sequence ID" value="KAK8094846.1"/>
    <property type="molecule type" value="Genomic_DNA"/>
</dbReference>
<dbReference type="PROSITE" id="PS50020">
    <property type="entry name" value="WW_DOMAIN_2"/>
    <property type="match status" value="1"/>
</dbReference>
<evidence type="ECO:0000256" key="1">
    <source>
        <dbReference type="SAM" id="MobiDB-lite"/>
    </source>
</evidence>
<gene>
    <name evidence="3" type="ORF">PG997_001531</name>
</gene>
<name>A0ABR1XE05_9PEZI</name>
<sequence length="417" mass="42971">MAGPASPGTEGPTYEPPSLPPGWIAQWDGSSKKYYFVSISTGVSQWETPSQAAPGGTPAPRGDHPYGAPGAHPELITHPDGTQTIKHPDGRMEPVLPPEGARALESGPTGERGFGSFATNALMNQLSASQFLGGGHGNNNNSGHGNTSGGQGSGGGPAGKLVGALASSLFSSGGSGKPEQPQNYHGGQSHQPAQSGGFAGSVMGGVANMFGGNNQGHSSQNFGYSNTGSQGGYSGQAPPASYQPSSASTPAYSSSTTGQHTSQHGGAPSYGAQQHQQPQPHHTPSFPPPQHTSSYSSPPPNTQSHVPAYGSHPQAQAPGYGHSPVSQGPHYSHQPPYNTSPSGQHHQYNGGGHQQYPLPSQLTTPNTDRYLRHLAPILDPRHTPVETSMHPRYRAVPIPTMASNQVKGVTLVTGSEL</sequence>
<dbReference type="PROSITE" id="PS01159">
    <property type="entry name" value="WW_DOMAIN_1"/>
    <property type="match status" value="1"/>
</dbReference>
<dbReference type="SUPFAM" id="SSF51045">
    <property type="entry name" value="WW domain"/>
    <property type="match status" value="1"/>
</dbReference>
<reference evidence="3 4" key="1">
    <citation type="submission" date="2023-01" db="EMBL/GenBank/DDBJ databases">
        <title>Analysis of 21 Apiospora genomes using comparative genomics revels a genus with tremendous synthesis potential of carbohydrate active enzymes and secondary metabolites.</title>
        <authorList>
            <person name="Sorensen T."/>
        </authorList>
    </citation>
    <scope>NUCLEOTIDE SEQUENCE [LARGE SCALE GENOMIC DNA]</scope>
    <source>
        <strain evidence="3 4">CBS 114990</strain>
    </source>
</reference>
<proteinExistence type="predicted"/>
<feature type="region of interest" description="Disordered" evidence="1">
    <location>
        <begin position="46"/>
        <end position="89"/>
    </location>
</feature>
<evidence type="ECO:0000259" key="2">
    <source>
        <dbReference type="PROSITE" id="PS50020"/>
    </source>
</evidence>
<feature type="region of interest" description="Disordered" evidence="1">
    <location>
        <begin position="129"/>
        <end position="366"/>
    </location>
</feature>
<feature type="compositionally biased region" description="Polar residues" evidence="1">
    <location>
        <begin position="180"/>
        <end position="194"/>
    </location>
</feature>
<feature type="compositionally biased region" description="Polar residues" evidence="1">
    <location>
        <begin position="211"/>
        <end position="228"/>
    </location>
</feature>
<feature type="compositionally biased region" description="Gly residues" evidence="1">
    <location>
        <begin position="146"/>
        <end position="158"/>
    </location>
</feature>
<feature type="domain" description="WW" evidence="2">
    <location>
        <begin position="17"/>
        <end position="51"/>
    </location>
</feature>
<organism evidence="3 4">
    <name type="scientific">Apiospora hydei</name>
    <dbReference type="NCBI Taxonomy" id="1337664"/>
    <lineage>
        <taxon>Eukaryota</taxon>
        <taxon>Fungi</taxon>
        <taxon>Dikarya</taxon>
        <taxon>Ascomycota</taxon>
        <taxon>Pezizomycotina</taxon>
        <taxon>Sordariomycetes</taxon>
        <taxon>Xylariomycetidae</taxon>
        <taxon>Amphisphaeriales</taxon>
        <taxon>Apiosporaceae</taxon>
        <taxon>Apiospora</taxon>
    </lineage>
</organism>
<dbReference type="GeneID" id="92038906"/>
<feature type="compositionally biased region" description="Low complexity" evidence="1">
    <location>
        <begin position="273"/>
        <end position="284"/>
    </location>
</feature>